<name>A0A2G2Y2F0_CAPAN</name>
<dbReference type="Pfam" id="PF23121">
    <property type="entry name" value="SPOC_AIPP2"/>
    <property type="match status" value="1"/>
</dbReference>
<dbReference type="EMBL" id="AYRZ02000022">
    <property type="protein sequence ID" value="PHT63880.1"/>
    <property type="molecule type" value="Genomic_DNA"/>
</dbReference>
<evidence type="ECO:0000256" key="3">
    <source>
        <dbReference type="ARBA" id="ARBA00022833"/>
    </source>
</evidence>
<comment type="caution">
    <text evidence="7">The sequence shown here is derived from an EMBL/GenBank/DDBJ whole genome shotgun (WGS) entry which is preliminary data.</text>
</comment>
<evidence type="ECO:0000313" key="7">
    <source>
        <dbReference type="EMBL" id="PHT63880.1"/>
    </source>
</evidence>
<dbReference type="GO" id="GO:0140566">
    <property type="term" value="F:histone reader activity"/>
    <property type="evidence" value="ECO:0007669"/>
    <property type="project" value="InterPro"/>
</dbReference>
<feature type="domain" description="AIPP2-like SPOC-like" evidence="6">
    <location>
        <begin position="209"/>
        <end position="290"/>
    </location>
</feature>
<organism evidence="7 8">
    <name type="scientific">Capsicum annuum</name>
    <name type="common">Capsicum pepper</name>
    <dbReference type="NCBI Taxonomy" id="4072"/>
    <lineage>
        <taxon>Eukaryota</taxon>
        <taxon>Viridiplantae</taxon>
        <taxon>Streptophyta</taxon>
        <taxon>Embryophyta</taxon>
        <taxon>Tracheophyta</taxon>
        <taxon>Spermatophyta</taxon>
        <taxon>Magnoliopsida</taxon>
        <taxon>eudicotyledons</taxon>
        <taxon>Gunneridae</taxon>
        <taxon>Pentapetalae</taxon>
        <taxon>asterids</taxon>
        <taxon>lamiids</taxon>
        <taxon>Solanales</taxon>
        <taxon>Solanaceae</taxon>
        <taxon>Solanoideae</taxon>
        <taxon>Capsiceae</taxon>
        <taxon>Capsicum</taxon>
    </lineage>
</organism>
<keyword evidence="3" id="KW-0862">Zinc</keyword>
<reference evidence="7 8" key="1">
    <citation type="journal article" date="2014" name="Nat. Genet.">
        <title>Genome sequence of the hot pepper provides insights into the evolution of pungency in Capsicum species.</title>
        <authorList>
            <person name="Kim S."/>
            <person name="Park M."/>
            <person name="Yeom S.I."/>
            <person name="Kim Y.M."/>
            <person name="Lee J.M."/>
            <person name="Lee H.A."/>
            <person name="Seo E."/>
            <person name="Choi J."/>
            <person name="Cheong K."/>
            <person name="Kim K.T."/>
            <person name="Jung K."/>
            <person name="Lee G.W."/>
            <person name="Oh S.K."/>
            <person name="Bae C."/>
            <person name="Kim S.B."/>
            <person name="Lee H.Y."/>
            <person name="Kim S.Y."/>
            <person name="Kim M.S."/>
            <person name="Kang B.C."/>
            <person name="Jo Y.D."/>
            <person name="Yang H.B."/>
            <person name="Jeong H.J."/>
            <person name="Kang W.H."/>
            <person name="Kwon J.K."/>
            <person name="Shin C."/>
            <person name="Lim J.Y."/>
            <person name="Park J.H."/>
            <person name="Huh J.H."/>
            <person name="Kim J.S."/>
            <person name="Kim B.D."/>
            <person name="Cohen O."/>
            <person name="Paran I."/>
            <person name="Suh M.C."/>
            <person name="Lee S.B."/>
            <person name="Kim Y.K."/>
            <person name="Shin Y."/>
            <person name="Noh S.J."/>
            <person name="Park J."/>
            <person name="Seo Y.S."/>
            <person name="Kwon S.Y."/>
            <person name="Kim H.A."/>
            <person name="Park J.M."/>
            <person name="Kim H.J."/>
            <person name="Choi S.B."/>
            <person name="Bosland P.W."/>
            <person name="Reeves G."/>
            <person name="Jo S.H."/>
            <person name="Lee B.W."/>
            <person name="Cho H.T."/>
            <person name="Choi H.S."/>
            <person name="Lee M.S."/>
            <person name="Yu Y."/>
            <person name="Do Choi Y."/>
            <person name="Park B.S."/>
            <person name="van Deynze A."/>
            <person name="Ashrafi H."/>
            <person name="Hill T."/>
            <person name="Kim W.T."/>
            <person name="Pai H.S."/>
            <person name="Ahn H.K."/>
            <person name="Yeam I."/>
            <person name="Giovannoni J.J."/>
            <person name="Rose J.K."/>
            <person name="Sorensen I."/>
            <person name="Lee S.J."/>
            <person name="Kim R.W."/>
            <person name="Choi I.Y."/>
            <person name="Choi B.S."/>
            <person name="Lim J.S."/>
            <person name="Lee Y.H."/>
            <person name="Choi D."/>
        </authorList>
    </citation>
    <scope>NUCLEOTIDE SEQUENCE [LARGE SCALE GENOMIC DNA]</scope>
    <source>
        <strain evidence="8">cv. CM334</strain>
    </source>
</reference>
<proteinExistence type="predicted"/>
<evidence type="ECO:0000313" key="8">
    <source>
        <dbReference type="Proteomes" id="UP000222542"/>
    </source>
</evidence>
<evidence type="ECO:0000256" key="5">
    <source>
        <dbReference type="ARBA" id="ARBA00023163"/>
    </source>
</evidence>
<sequence length="305" mass="34843">MRLKHGTNIGLDFSGYYINGREKADDCCHHQKREIRRLLSSSEERNPGTAVVVREKFDECNYCLRNLNRWEEREDSKVRFVNIREKAGDCCHLRKREIRCSPLPVFINSVFSLPFRYCIRGYCEDAQEYYSPEECDKGKQVVSSSRGLENEYSGSKLHASTKVFQSSMPPKKYGPGGSSILEHRSPNAVNESQMIPMTHPCDPALDPSWKGSFDILDALDFAPGMFNNFIHAHPPSRVRRKVYEFSRLLPGTLKFELVPCGDNWASLFNNNCLGEEDIGLYCFASERASSASSLCIYPKRERVAQ</sequence>
<gene>
    <name evidence="7" type="ORF">T459_32300</name>
</gene>
<evidence type="ECO:0000256" key="4">
    <source>
        <dbReference type="ARBA" id="ARBA00023015"/>
    </source>
</evidence>
<dbReference type="Gramene" id="PHT63880">
    <property type="protein sequence ID" value="PHT63880"/>
    <property type="gene ID" value="T459_32300"/>
</dbReference>
<dbReference type="AlphaFoldDB" id="A0A2G2Y2F0"/>
<dbReference type="GO" id="GO:0008270">
    <property type="term" value="F:zinc ion binding"/>
    <property type="evidence" value="ECO:0007669"/>
    <property type="project" value="UniProtKB-KW"/>
</dbReference>
<evidence type="ECO:0000256" key="2">
    <source>
        <dbReference type="ARBA" id="ARBA00022771"/>
    </source>
</evidence>
<dbReference type="Proteomes" id="UP000222542">
    <property type="component" value="Unassembled WGS sequence"/>
</dbReference>
<dbReference type="PANTHER" id="PTHR33304:SF36">
    <property type="entry name" value="GB|AAF26970.1-RELATED"/>
    <property type="match status" value="1"/>
</dbReference>
<dbReference type="InterPro" id="IPR049914">
    <property type="entry name" value="PHD1-3/5-6"/>
</dbReference>
<keyword evidence="4" id="KW-0805">Transcription regulation</keyword>
<protein>
    <recommendedName>
        <fullName evidence="6">AIPP2-like SPOC-like domain-containing protein</fullName>
    </recommendedName>
</protein>
<keyword evidence="8" id="KW-1185">Reference proteome</keyword>
<accession>A0A2G2Y2F0</accession>
<evidence type="ECO:0000256" key="1">
    <source>
        <dbReference type="ARBA" id="ARBA00022723"/>
    </source>
</evidence>
<dbReference type="PANTHER" id="PTHR33304">
    <property type="match status" value="1"/>
</dbReference>
<dbReference type="GO" id="GO:0034244">
    <property type="term" value="P:negative regulation of transcription elongation by RNA polymerase II"/>
    <property type="evidence" value="ECO:0007669"/>
    <property type="project" value="InterPro"/>
</dbReference>
<evidence type="ECO:0000259" key="6">
    <source>
        <dbReference type="Pfam" id="PF23121"/>
    </source>
</evidence>
<reference evidence="7 8" key="2">
    <citation type="journal article" date="2017" name="Genome Biol.">
        <title>New reference genome sequences of hot pepper reveal the massive evolution of plant disease-resistance genes by retroduplication.</title>
        <authorList>
            <person name="Kim S."/>
            <person name="Park J."/>
            <person name="Yeom S.I."/>
            <person name="Kim Y.M."/>
            <person name="Seo E."/>
            <person name="Kim K.T."/>
            <person name="Kim M.S."/>
            <person name="Lee J.M."/>
            <person name="Cheong K."/>
            <person name="Shin H.S."/>
            <person name="Kim S.B."/>
            <person name="Han K."/>
            <person name="Lee J."/>
            <person name="Park M."/>
            <person name="Lee H.A."/>
            <person name="Lee H.Y."/>
            <person name="Lee Y."/>
            <person name="Oh S."/>
            <person name="Lee J.H."/>
            <person name="Choi E."/>
            <person name="Choi E."/>
            <person name="Lee S.E."/>
            <person name="Jeon J."/>
            <person name="Kim H."/>
            <person name="Choi G."/>
            <person name="Song H."/>
            <person name="Lee J."/>
            <person name="Lee S.C."/>
            <person name="Kwon J.K."/>
            <person name="Lee H.Y."/>
            <person name="Koo N."/>
            <person name="Hong Y."/>
            <person name="Kim R.W."/>
            <person name="Kang W.H."/>
            <person name="Huh J.H."/>
            <person name="Kang B.C."/>
            <person name="Yang T.J."/>
            <person name="Lee Y.H."/>
            <person name="Bennetzen J.L."/>
            <person name="Choi D."/>
        </authorList>
    </citation>
    <scope>NUCLEOTIDE SEQUENCE [LARGE SCALE GENOMIC DNA]</scope>
    <source>
        <strain evidence="8">cv. CM334</strain>
    </source>
</reference>
<keyword evidence="5" id="KW-0804">Transcription</keyword>
<dbReference type="InterPro" id="IPR056280">
    <property type="entry name" value="AIPP2-like_SPOC"/>
</dbReference>
<keyword evidence="1" id="KW-0479">Metal-binding</keyword>
<keyword evidence="2" id="KW-0863">Zinc-finger</keyword>